<sequence length="445" mass="50454">MSAGLDIDALSEEQRAAFLASPVGPPPPGYEQDLINPHHRPDIAIGVTITCLALTTVSFAIRGYSQYVVSRVVSTENFLGLVAFGAYCGLISVFFRLAELRVFWNHHWNMSQQDMSDVLFELYLLPIFYCLVTGFVKSAILLEWKRIFVPRGIRNRFWWTCIILVTISILFYNAFLIALQFLCEPHERIWRRWVGGTCRNRQDMDLPSAIFNLVLDLIILALPQKIIWNLQMTKARRFGISFVFSVGLLALVCAIGLVYAVSTMDYLHDVIYDQGPANLWLLCESTCAMLVFCVPTFPKAFEGTWVVTHFVGPMSQFPLSVIRGTKPKMGKRERYSETTGENNSDRRWHGNPISRALWGSASRLSSPSMTDIERFSHENDANSQVRLADLEPPARSLGRNGILRTTEIKTEVSDNATHELVRDKSNGLLGRREHTRPWDGTQDSD</sequence>
<feature type="transmembrane region" description="Helical" evidence="7">
    <location>
        <begin position="157"/>
        <end position="182"/>
    </location>
</feature>
<evidence type="ECO:0000256" key="2">
    <source>
        <dbReference type="ARBA" id="ARBA00022692"/>
    </source>
</evidence>
<keyword evidence="10" id="KW-1185">Reference proteome</keyword>
<gene>
    <name evidence="9" type="ORF">B0I35DRAFT_482510</name>
</gene>
<keyword evidence="2 7" id="KW-0812">Transmembrane</keyword>
<comment type="caution">
    <text evidence="9">The sequence shown here is derived from an EMBL/GenBank/DDBJ whole genome shotgun (WGS) entry which is preliminary data.</text>
</comment>
<dbReference type="Pfam" id="PF20684">
    <property type="entry name" value="Fung_rhodopsin"/>
    <property type="match status" value="1"/>
</dbReference>
<evidence type="ECO:0000259" key="8">
    <source>
        <dbReference type="Pfam" id="PF20684"/>
    </source>
</evidence>
<name>A0A8K0WNS6_9HYPO</name>
<dbReference type="PANTHER" id="PTHR33048:SF158">
    <property type="entry name" value="MEMBRANE PROTEIN PTH11-LIKE, PUTATIVE-RELATED"/>
    <property type="match status" value="1"/>
</dbReference>
<feature type="transmembrane region" description="Helical" evidence="7">
    <location>
        <begin position="209"/>
        <end position="228"/>
    </location>
</feature>
<evidence type="ECO:0000256" key="7">
    <source>
        <dbReference type="SAM" id="Phobius"/>
    </source>
</evidence>
<dbReference type="PANTHER" id="PTHR33048">
    <property type="entry name" value="PTH11-LIKE INTEGRAL MEMBRANE PROTEIN (AFU_ORTHOLOGUE AFUA_5G11245)"/>
    <property type="match status" value="1"/>
</dbReference>
<comment type="subcellular location">
    <subcellularLocation>
        <location evidence="1">Membrane</location>
        <topology evidence="1">Multi-pass membrane protein</topology>
    </subcellularLocation>
</comment>
<dbReference type="EMBL" id="JAGPNK010000013">
    <property type="protein sequence ID" value="KAH7309767.1"/>
    <property type="molecule type" value="Genomic_DNA"/>
</dbReference>
<evidence type="ECO:0000313" key="9">
    <source>
        <dbReference type="EMBL" id="KAH7309767.1"/>
    </source>
</evidence>
<dbReference type="OrthoDB" id="444631at2759"/>
<feature type="transmembrane region" description="Helical" evidence="7">
    <location>
        <begin position="240"/>
        <end position="259"/>
    </location>
</feature>
<keyword evidence="4 7" id="KW-0472">Membrane</keyword>
<keyword evidence="3 7" id="KW-1133">Transmembrane helix</keyword>
<dbReference type="InterPro" id="IPR052337">
    <property type="entry name" value="SAT4-like"/>
</dbReference>
<evidence type="ECO:0000256" key="5">
    <source>
        <dbReference type="ARBA" id="ARBA00038359"/>
    </source>
</evidence>
<feature type="transmembrane region" description="Helical" evidence="7">
    <location>
        <begin position="118"/>
        <end position="136"/>
    </location>
</feature>
<evidence type="ECO:0000256" key="6">
    <source>
        <dbReference type="SAM" id="MobiDB-lite"/>
    </source>
</evidence>
<comment type="similarity">
    <text evidence="5">Belongs to the SAT4 family.</text>
</comment>
<evidence type="ECO:0000256" key="3">
    <source>
        <dbReference type="ARBA" id="ARBA00022989"/>
    </source>
</evidence>
<dbReference type="InterPro" id="IPR049326">
    <property type="entry name" value="Rhodopsin_dom_fungi"/>
</dbReference>
<feature type="transmembrane region" description="Helical" evidence="7">
    <location>
        <begin position="43"/>
        <end position="65"/>
    </location>
</feature>
<feature type="region of interest" description="Disordered" evidence="6">
    <location>
        <begin position="328"/>
        <end position="350"/>
    </location>
</feature>
<dbReference type="Proteomes" id="UP000813444">
    <property type="component" value="Unassembled WGS sequence"/>
</dbReference>
<dbReference type="AlphaFoldDB" id="A0A8K0WNS6"/>
<feature type="region of interest" description="Disordered" evidence="6">
    <location>
        <begin position="421"/>
        <end position="445"/>
    </location>
</feature>
<evidence type="ECO:0000313" key="10">
    <source>
        <dbReference type="Proteomes" id="UP000813444"/>
    </source>
</evidence>
<evidence type="ECO:0000256" key="4">
    <source>
        <dbReference type="ARBA" id="ARBA00023136"/>
    </source>
</evidence>
<organism evidence="9 10">
    <name type="scientific">Stachybotrys elegans</name>
    <dbReference type="NCBI Taxonomy" id="80388"/>
    <lineage>
        <taxon>Eukaryota</taxon>
        <taxon>Fungi</taxon>
        <taxon>Dikarya</taxon>
        <taxon>Ascomycota</taxon>
        <taxon>Pezizomycotina</taxon>
        <taxon>Sordariomycetes</taxon>
        <taxon>Hypocreomycetidae</taxon>
        <taxon>Hypocreales</taxon>
        <taxon>Stachybotryaceae</taxon>
        <taxon>Stachybotrys</taxon>
    </lineage>
</organism>
<dbReference type="GO" id="GO:0016020">
    <property type="term" value="C:membrane"/>
    <property type="evidence" value="ECO:0007669"/>
    <property type="project" value="UniProtKB-SubCell"/>
</dbReference>
<reference evidence="9" key="1">
    <citation type="journal article" date="2021" name="Nat. Commun.">
        <title>Genetic determinants of endophytism in the Arabidopsis root mycobiome.</title>
        <authorList>
            <person name="Mesny F."/>
            <person name="Miyauchi S."/>
            <person name="Thiergart T."/>
            <person name="Pickel B."/>
            <person name="Atanasova L."/>
            <person name="Karlsson M."/>
            <person name="Huettel B."/>
            <person name="Barry K.W."/>
            <person name="Haridas S."/>
            <person name="Chen C."/>
            <person name="Bauer D."/>
            <person name="Andreopoulos W."/>
            <person name="Pangilinan J."/>
            <person name="LaButti K."/>
            <person name="Riley R."/>
            <person name="Lipzen A."/>
            <person name="Clum A."/>
            <person name="Drula E."/>
            <person name="Henrissat B."/>
            <person name="Kohler A."/>
            <person name="Grigoriev I.V."/>
            <person name="Martin F.M."/>
            <person name="Hacquard S."/>
        </authorList>
    </citation>
    <scope>NUCLEOTIDE SEQUENCE</scope>
    <source>
        <strain evidence="9">MPI-CAGE-CH-0235</strain>
    </source>
</reference>
<evidence type="ECO:0000256" key="1">
    <source>
        <dbReference type="ARBA" id="ARBA00004141"/>
    </source>
</evidence>
<proteinExistence type="inferred from homology"/>
<feature type="transmembrane region" description="Helical" evidence="7">
    <location>
        <begin position="77"/>
        <end position="98"/>
    </location>
</feature>
<feature type="domain" description="Rhodopsin" evidence="8">
    <location>
        <begin position="62"/>
        <end position="299"/>
    </location>
</feature>
<accession>A0A8K0WNS6</accession>
<feature type="compositionally biased region" description="Basic and acidic residues" evidence="6">
    <location>
        <begin position="421"/>
        <end position="437"/>
    </location>
</feature>
<protein>
    <recommendedName>
        <fullName evidence="8">Rhodopsin domain-containing protein</fullName>
    </recommendedName>
</protein>